<evidence type="ECO:0000313" key="2">
    <source>
        <dbReference type="EMBL" id="RKO61681.1"/>
    </source>
</evidence>
<gene>
    <name evidence="2" type="ORF">Cdeb_01152</name>
</gene>
<dbReference type="Proteomes" id="UP000286235">
    <property type="component" value="Unassembled WGS sequence"/>
</dbReference>
<dbReference type="InterPro" id="IPR027417">
    <property type="entry name" value="P-loop_NTPase"/>
</dbReference>
<dbReference type="PANTHER" id="PTHR42957:SF1">
    <property type="entry name" value="HELICASE MJ1565-RELATED"/>
    <property type="match status" value="1"/>
</dbReference>
<name>A0A420VDG2_9BACI</name>
<keyword evidence="3" id="KW-1185">Reference proteome</keyword>
<feature type="domain" description="Helicase HerA central" evidence="1">
    <location>
        <begin position="157"/>
        <end position="379"/>
    </location>
</feature>
<comment type="caution">
    <text evidence="2">The sequence shown here is derived from an EMBL/GenBank/DDBJ whole genome shotgun (WGS) entry which is preliminary data.</text>
</comment>
<dbReference type="RefSeq" id="WP_183041593.1">
    <property type="nucleotide sequence ID" value="NZ_AZRV01000035.1"/>
</dbReference>
<evidence type="ECO:0000259" key="1">
    <source>
        <dbReference type="Pfam" id="PF01935"/>
    </source>
</evidence>
<accession>A0A420VDG2</accession>
<organism evidence="2 3">
    <name type="scientific">Caldibacillus debilis GB1</name>
    <dbReference type="NCBI Taxonomy" id="1339248"/>
    <lineage>
        <taxon>Bacteria</taxon>
        <taxon>Bacillati</taxon>
        <taxon>Bacillota</taxon>
        <taxon>Bacilli</taxon>
        <taxon>Bacillales</taxon>
        <taxon>Bacillaceae</taxon>
        <taxon>Caldibacillus</taxon>
    </lineage>
</organism>
<dbReference type="Pfam" id="PF01935">
    <property type="entry name" value="DUF87"/>
    <property type="match status" value="1"/>
</dbReference>
<sequence length="602" mass="68722">MNRMFVLGRTERKTVILASQDAPFTLNEYLMIEDPHHGAVPVEVVDTFAYPMIAESVLPDGCAVEFVRAMKLQEDKTLFLAKADVLRPLATPVMPAAPVRKPGFEEIRDILIQTDPSKGFTLGIIEGTEQMQEELPEELKNVAPLWSGNQAGGQRGVPFFLDFHRLREYPHFEIIGTTGSGKTFGMRVLEEELMKFSIPALVFDPHQESVFRRPVKGLPKELEPDFDKKYEIFYIGKDVGIRFVELTLDELIHLFEFVGPLTDPQKAALEVLYEQGDTLAYLRQKIANLKIAFEEHEKPKREQEPLTSEQEELYAKYRNRVSGASTLQALGWKLDSLENTRIFNGDVEGVERALKSRKLAVIRGDIRRLQMLSSYVIKKFYKKRRTYQDARERGEEEEYFPMFFIVMDEAHNFAPKDRFSPVGTVLKTVALEARKYGVFLVMVTQKPNVLDETIMAQLNTKIIFRLHSKGDMDLIQRETNLTEEEMKRLPHLLSGSCFVSSPILSKNFAVRFRTTFTEAPNIKDPFEELDRFSVSKNREELAEFLLGRLPIHSGKLAALHSEANRVLSETYSLQDITDTLEDLAVGGKAVKKQSPFGIIYEA</sequence>
<dbReference type="InterPro" id="IPR008571">
    <property type="entry name" value="HerA-like"/>
</dbReference>
<dbReference type="Gene3D" id="3.40.50.300">
    <property type="entry name" value="P-loop containing nucleotide triphosphate hydrolases"/>
    <property type="match status" value="2"/>
</dbReference>
<dbReference type="PANTHER" id="PTHR42957">
    <property type="entry name" value="HELICASE MJ1565-RELATED"/>
    <property type="match status" value="1"/>
</dbReference>
<dbReference type="AlphaFoldDB" id="A0A420VDG2"/>
<reference evidence="2 3" key="1">
    <citation type="submission" date="2013-12" db="EMBL/GenBank/DDBJ databases">
        <title>Genome and proteome characterization of Caldibacillus debilis GB1 derived from a cellulolytic aero-tolerant co-culture.</title>
        <authorList>
            <person name="Wushke S.T."/>
            <person name="Zhang X."/>
            <person name="Fristensky B."/>
            <person name="Wilkins J.A."/>
            <person name="Levin D.B."/>
            <person name="Sparling R."/>
        </authorList>
    </citation>
    <scope>NUCLEOTIDE SEQUENCE [LARGE SCALE GENOMIC DNA]</scope>
    <source>
        <strain evidence="2 3">GB1</strain>
    </source>
</reference>
<dbReference type="SUPFAM" id="SSF52540">
    <property type="entry name" value="P-loop containing nucleoside triphosphate hydrolases"/>
    <property type="match status" value="1"/>
</dbReference>
<dbReference type="InterPro" id="IPR002789">
    <property type="entry name" value="HerA_central"/>
</dbReference>
<dbReference type="EMBL" id="AZRV01000035">
    <property type="protein sequence ID" value="RKO61681.1"/>
    <property type="molecule type" value="Genomic_DNA"/>
</dbReference>
<proteinExistence type="predicted"/>
<protein>
    <submittedName>
        <fullName evidence="2">Putative ATPase</fullName>
    </submittedName>
</protein>
<evidence type="ECO:0000313" key="3">
    <source>
        <dbReference type="Proteomes" id="UP000286235"/>
    </source>
</evidence>